<feature type="transmembrane region" description="Helical" evidence="6">
    <location>
        <begin position="89"/>
        <end position="110"/>
    </location>
</feature>
<evidence type="ECO:0000313" key="8">
    <source>
        <dbReference type="Proteomes" id="UP001064971"/>
    </source>
</evidence>
<evidence type="ECO:0000256" key="2">
    <source>
        <dbReference type="ARBA" id="ARBA00022475"/>
    </source>
</evidence>
<dbReference type="CDD" id="cd06580">
    <property type="entry name" value="TM_PBP1_transp_TpRbsC_like"/>
    <property type="match status" value="1"/>
</dbReference>
<accession>A0ABN6RN61</accession>
<evidence type="ECO:0000256" key="3">
    <source>
        <dbReference type="ARBA" id="ARBA00022692"/>
    </source>
</evidence>
<evidence type="ECO:0000256" key="6">
    <source>
        <dbReference type="SAM" id="Phobius"/>
    </source>
</evidence>
<organism evidence="7 8">
    <name type="scientific">Deinococcus aetherius</name>
    <dbReference type="NCBI Taxonomy" id="200252"/>
    <lineage>
        <taxon>Bacteria</taxon>
        <taxon>Thermotogati</taxon>
        <taxon>Deinococcota</taxon>
        <taxon>Deinococci</taxon>
        <taxon>Deinococcales</taxon>
        <taxon>Deinococcaceae</taxon>
        <taxon>Deinococcus</taxon>
    </lineage>
</organism>
<sequence length="286" mass="29236">MDEVVNALLRALSFGTPILLACLGAIVNERAGVSNLGVEGMMAVGALAAFATANSTGNPWLAVLAAVAGAAALALVHAVATIPLRANQFVSGLALTLLGIGLAGLLGKPYEGSPLPVRVPEWPFIVLAAVLTVGLALILSTTRLGLILRSTGENPAAVDALGISVPRVRFLAVLIGGALSGLGGAFLGLAYRPSWMDNITGGLGWLAVALVIFVAWSPVRAALGALFFGVLYYLQFSLQGRTVFPTELLSAMPFVLVLVALGVAGARRAAGHAPAALGRPYLRGER</sequence>
<feature type="transmembrane region" description="Helical" evidence="6">
    <location>
        <begin position="203"/>
        <end position="236"/>
    </location>
</feature>
<evidence type="ECO:0000256" key="1">
    <source>
        <dbReference type="ARBA" id="ARBA00004651"/>
    </source>
</evidence>
<keyword evidence="5 6" id="KW-0472">Membrane</keyword>
<dbReference type="PANTHER" id="PTHR43370:SF2">
    <property type="entry name" value="ABC TRANSPORTER PERMEASE PROTEIN"/>
    <property type="match status" value="1"/>
</dbReference>
<dbReference type="InterPro" id="IPR001851">
    <property type="entry name" value="ABC_transp_permease"/>
</dbReference>
<reference evidence="7" key="1">
    <citation type="submission" date="2022-07" db="EMBL/GenBank/DDBJ databases">
        <title>Complete Genome Sequence of the Radioresistant Bacterium Deinococcus aetherius ST0316, Isolated from the Air Dust collected in Lower Stratosphere above Japan.</title>
        <authorList>
            <person name="Satoh K."/>
            <person name="Hagiwara K."/>
            <person name="Katsumata K."/>
            <person name="Kubo A."/>
            <person name="Yokobori S."/>
            <person name="Yamagishi A."/>
            <person name="Oono Y."/>
            <person name="Narumi I."/>
        </authorList>
    </citation>
    <scope>NUCLEOTIDE SEQUENCE</scope>
    <source>
        <strain evidence="7">ST0316</strain>
        <plasmid evidence="7">pDAETH-2</plasmid>
    </source>
</reference>
<dbReference type="PANTHER" id="PTHR43370">
    <property type="entry name" value="SUGAR ABC TRANSPORTER INTEGRAL MEMBRANE PROTEIN-RELATED"/>
    <property type="match status" value="1"/>
</dbReference>
<feature type="transmembrane region" description="Helical" evidence="6">
    <location>
        <begin position="168"/>
        <end position="191"/>
    </location>
</feature>
<evidence type="ECO:0000256" key="5">
    <source>
        <dbReference type="ARBA" id="ARBA00023136"/>
    </source>
</evidence>
<dbReference type="Pfam" id="PF02653">
    <property type="entry name" value="BPD_transp_2"/>
    <property type="match status" value="1"/>
</dbReference>
<keyword evidence="4 6" id="KW-1133">Transmembrane helix</keyword>
<keyword evidence="8" id="KW-1185">Reference proteome</keyword>
<feature type="transmembrane region" description="Helical" evidence="6">
    <location>
        <begin position="7"/>
        <end position="27"/>
    </location>
</feature>
<feature type="transmembrane region" description="Helical" evidence="6">
    <location>
        <begin position="60"/>
        <end position="83"/>
    </location>
</feature>
<dbReference type="EMBL" id="AP026562">
    <property type="protein sequence ID" value="BDP44280.1"/>
    <property type="molecule type" value="Genomic_DNA"/>
</dbReference>
<feature type="transmembrane region" description="Helical" evidence="6">
    <location>
        <begin position="122"/>
        <end position="148"/>
    </location>
</feature>
<keyword evidence="7" id="KW-0614">Plasmid</keyword>
<comment type="subcellular location">
    <subcellularLocation>
        <location evidence="1">Cell membrane</location>
        <topology evidence="1">Multi-pass membrane protein</topology>
    </subcellularLocation>
</comment>
<feature type="transmembrane region" description="Helical" evidence="6">
    <location>
        <begin position="248"/>
        <end position="266"/>
    </location>
</feature>
<evidence type="ECO:0000313" key="7">
    <source>
        <dbReference type="EMBL" id="BDP44280.1"/>
    </source>
</evidence>
<keyword evidence="2" id="KW-1003">Cell membrane</keyword>
<dbReference type="Proteomes" id="UP001064971">
    <property type="component" value="Plasmid pDAETH-2"/>
</dbReference>
<protein>
    <submittedName>
        <fullName evidence="7">Sugar ABC transporter permease</fullName>
    </submittedName>
</protein>
<dbReference type="RefSeq" id="WP_264778139.1">
    <property type="nucleotide sequence ID" value="NZ_AP026562.1"/>
</dbReference>
<name>A0ABN6RN61_9DEIO</name>
<geneLocation type="plasmid" evidence="7 8">
    <name>pDAETH-2</name>
</geneLocation>
<keyword evidence="3 6" id="KW-0812">Transmembrane</keyword>
<proteinExistence type="predicted"/>
<evidence type="ECO:0000256" key="4">
    <source>
        <dbReference type="ARBA" id="ARBA00022989"/>
    </source>
</evidence>
<gene>
    <name evidence="7" type="ORF">DAETH_42490</name>
</gene>